<evidence type="ECO:0000256" key="5">
    <source>
        <dbReference type="ARBA" id="ARBA00022917"/>
    </source>
</evidence>
<keyword evidence="5" id="KW-0648">Protein biosynthesis</keyword>
<evidence type="ECO:0000256" key="1">
    <source>
        <dbReference type="ARBA" id="ARBA00010699"/>
    </source>
</evidence>
<dbReference type="PANTHER" id="PTHR11138">
    <property type="entry name" value="METHIONYL-TRNA FORMYLTRANSFERASE"/>
    <property type="match status" value="1"/>
</dbReference>
<evidence type="ECO:0000259" key="6">
    <source>
        <dbReference type="Pfam" id="PF00551"/>
    </source>
</evidence>
<dbReference type="GO" id="GO:0005829">
    <property type="term" value="C:cytosol"/>
    <property type="evidence" value="ECO:0007669"/>
    <property type="project" value="TreeGrafter"/>
</dbReference>
<sequence>MGTPDFVVPVLDGLAANPALIVIAAYVPPDRPRGRGRSLTPAPVKQRALELGIPVAQPATLRNSNAVAELAGFEADVIVVAAYGRILPPGVLGLPRFGCLNLHPSLLPRHRGPSPVVSAILAGDETTGVTLMLLDEGMDTGPIIAQRQRPVSWHDDAISLTATLFTDGVDLLNESLPGWLAGAIQANPQDDALATYTSKIERADGAVDWTLSAITLARRLRAYTPWPGLHARWNGIEVKILAAEAIDGDGVDAGVVVDTGSSSIAIGTGDGLLSVGRLQVEGKRAADAAEFLRGYPQFIGARLGDAAV</sequence>
<dbReference type="InterPro" id="IPR011034">
    <property type="entry name" value="Formyl_transferase-like_C_sf"/>
</dbReference>
<name>A0AA35XKK3_GEOBA</name>
<dbReference type="Gene3D" id="3.40.50.170">
    <property type="entry name" value="Formyl transferase, N-terminal domain"/>
    <property type="match status" value="1"/>
</dbReference>
<evidence type="ECO:0000256" key="3">
    <source>
        <dbReference type="ARBA" id="ARBA00014185"/>
    </source>
</evidence>
<comment type="caution">
    <text evidence="8">The sequence shown here is derived from an EMBL/GenBank/DDBJ whole genome shotgun (WGS) entry which is preliminary data.</text>
</comment>
<dbReference type="InterPro" id="IPR037022">
    <property type="entry name" value="Formyl_trans_C_sf"/>
</dbReference>
<organism evidence="8 9">
    <name type="scientific">Geodia barretti</name>
    <name type="common">Barrett's horny sponge</name>
    <dbReference type="NCBI Taxonomy" id="519541"/>
    <lineage>
        <taxon>Eukaryota</taxon>
        <taxon>Metazoa</taxon>
        <taxon>Porifera</taxon>
        <taxon>Demospongiae</taxon>
        <taxon>Heteroscleromorpha</taxon>
        <taxon>Tetractinellida</taxon>
        <taxon>Astrophorina</taxon>
        <taxon>Geodiidae</taxon>
        <taxon>Geodia</taxon>
    </lineage>
</organism>
<dbReference type="InterPro" id="IPR041711">
    <property type="entry name" value="Met-tRNA-FMT_N"/>
</dbReference>
<accession>A0AA35XKK3</accession>
<dbReference type="PANTHER" id="PTHR11138:SF5">
    <property type="entry name" value="METHIONYL-TRNA FORMYLTRANSFERASE, MITOCHONDRIAL"/>
    <property type="match status" value="1"/>
</dbReference>
<proteinExistence type="inferred from homology"/>
<dbReference type="InterPro" id="IPR044135">
    <property type="entry name" value="Met-tRNA-FMT_C"/>
</dbReference>
<comment type="similarity">
    <text evidence="1">Belongs to the Fmt family.</text>
</comment>
<dbReference type="InterPro" id="IPR002376">
    <property type="entry name" value="Formyl_transf_N"/>
</dbReference>
<dbReference type="AlphaFoldDB" id="A0AA35XKK3"/>
<protein>
    <recommendedName>
        <fullName evidence="3">Methionyl-tRNA formyltransferase, mitochondrial</fullName>
        <ecNumber evidence="2">2.1.2.9</ecNumber>
    </recommendedName>
</protein>
<dbReference type="InterPro" id="IPR036477">
    <property type="entry name" value="Formyl_transf_N_sf"/>
</dbReference>
<dbReference type="SUPFAM" id="SSF53328">
    <property type="entry name" value="Formyltransferase"/>
    <property type="match status" value="1"/>
</dbReference>
<dbReference type="Pfam" id="PF00551">
    <property type="entry name" value="Formyl_trans_N"/>
    <property type="match status" value="1"/>
</dbReference>
<evidence type="ECO:0000313" key="8">
    <source>
        <dbReference type="EMBL" id="CAI8056156.1"/>
    </source>
</evidence>
<feature type="domain" description="Formyl transferase N-terminal" evidence="6">
    <location>
        <begin position="3"/>
        <end position="166"/>
    </location>
</feature>
<reference evidence="8" key="1">
    <citation type="submission" date="2023-03" db="EMBL/GenBank/DDBJ databases">
        <authorList>
            <person name="Steffen K."/>
            <person name="Cardenas P."/>
        </authorList>
    </citation>
    <scope>NUCLEOTIDE SEQUENCE</scope>
</reference>
<dbReference type="Proteomes" id="UP001174909">
    <property type="component" value="Unassembled WGS sequence"/>
</dbReference>
<feature type="domain" description="Formyl transferase C-terminal" evidence="7">
    <location>
        <begin position="199"/>
        <end position="295"/>
    </location>
</feature>
<dbReference type="InterPro" id="IPR005794">
    <property type="entry name" value="Fmt"/>
</dbReference>
<dbReference type="CDD" id="cd08704">
    <property type="entry name" value="Met_tRNA_FMT_C"/>
    <property type="match status" value="1"/>
</dbReference>
<dbReference type="GO" id="GO:0004479">
    <property type="term" value="F:methionyl-tRNA formyltransferase activity"/>
    <property type="evidence" value="ECO:0007669"/>
    <property type="project" value="UniProtKB-EC"/>
</dbReference>
<dbReference type="Pfam" id="PF02911">
    <property type="entry name" value="Formyl_trans_C"/>
    <property type="match status" value="1"/>
</dbReference>
<gene>
    <name evidence="8" type="ORF">GBAR_LOCUS30596</name>
</gene>
<dbReference type="SUPFAM" id="SSF50486">
    <property type="entry name" value="FMT C-terminal domain-like"/>
    <property type="match status" value="1"/>
</dbReference>
<evidence type="ECO:0000256" key="2">
    <source>
        <dbReference type="ARBA" id="ARBA00012261"/>
    </source>
</evidence>
<keyword evidence="4" id="KW-0808">Transferase</keyword>
<keyword evidence="9" id="KW-1185">Reference proteome</keyword>
<dbReference type="NCBIfam" id="TIGR00460">
    <property type="entry name" value="fmt"/>
    <property type="match status" value="1"/>
</dbReference>
<evidence type="ECO:0000313" key="9">
    <source>
        <dbReference type="Proteomes" id="UP001174909"/>
    </source>
</evidence>
<dbReference type="InterPro" id="IPR005793">
    <property type="entry name" value="Formyl_trans_C"/>
</dbReference>
<evidence type="ECO:0000259" key="7">
    <source>
        <dbReference type="Pfam" id="PF02911"/>
    </source>
</evidence>
<evidence type="ECO:0000256" key="4">
    <source>
        <dbReference type="ARBA" id="ARBA00022679"/>
    </source>
</evidence>
<dbReference type="EC" id="2.1.2.9" evidence="2"/>
<dbReference type="Gene3D" id="3.10.25.10">
    <property type="entry name" value="Formyl transferase, C-terminal domain"/>
    <property type="match status" value="1"/>
</dbReference>
<dbReference type="HAMAP" id="MF_00182">
    <property type="entry name" value="Formyl_trans"/>
    <property type="match status" value="1"/>
</dbReference>
<dbReference type="CDD" id="cd08646">
    <property type="entry name" value="FMT_core_Met-tRNA-FMT_N"/>
    <property type="match status" value="1"/>
</dbReference>
<dbReference type="EMBL" id="CASHTH010004334">
    <property type="protein sequence ID" value="CAI8056156.1"/>
    <property type="molecule type" value="Genomic_DNA"/>
</dbReference>